<evidence type="ECO:0000259" key="1">
    <source>
        <dbReference type="Pfam" id="PF12697"/>
    </source>
</evidence>
<dbReference type="OrthoDB" id="420213at2"/>
<feature type="domain" description="AB hydrolase-1" evidence="1">
    <location>
        <begin position="35"/>
        <end position="286"/>
    </location>
</feature>
<proteinExistence type="predicted"/>
<dbReference type="AlphaFoldDB" id="A0A2T1LUK5"/>
<dbReference type="PRINTS" id="PR00111">
    <property type="entry name" value="ABHYDROLASE"/>
</dbReference>
<dbReference type="Gene3D" id="3.40.50.1820">
    <property type="entry name" value="alpha/beta hydrolase"/>
    <property type="match status" value="1"/>
</dbReference>
<dbReference type="EMBL" id="PXOH01000022">
    <property type="protein sequence ID" value="PSF35215.1"/>
    <property type="molecule type" value="Genomic_DNA"/>
</dbReference>
<dbReference type="Proteomes" id="UP000239001">
    <property type="component" value="Unassembled WGS sequence"/>
</dbReference>
<evidence type="ECO:0000313" key="3">
    <source>
        <dbReference type="Proteomes" id="UP000239001"/>
    </source>
</evidence>
<accession>A0A2T1LUK5</accession>
<sequence length="306" mass="34525">MTTQQLIPTQSLEKLIWNWRGHPIQYTVMGEGKPLLLIHGFGASIGHWRKNIPPLAEAGYRVFALDLLGFGGSNKPVLNYTVELWQQQLRDFWQEHIKEPTVFVGNSIGGLLTMIMMSEYPEMTAGGVLINCAGGLNHRPEEFNFPLRLMMGMFTKIVGSPITGKVLFNAIRQKERIRNTLHQVYYDRNAITDELVDMLYQPSCDPNAPQVFASILTAPAGPKPSELLPRIQHPLLILWGEADPWTPIQGASLYQQRAKNGQDTEFHGIPKAGHCPHDENPTVVNELIIDWLKRHHICRGLVKEPS</sequence>
<dbReference type="GO" id="GO:0016787">
    <property type="term" value="F:hydrolase activity"/>
    <property type="evidence" value="ECO:0007669"/>
    <property type="project" value="UniProtKB-KW"/>
</dbReference>
<dbReference type="InterPro" id="IPR000639">
    <property type="entry name" value="Epox_hydrolase-like"/>
</dbReference>
<dbReference type="InterPro" id="IPR000073">
    <property type="entry name" value="AB_hydrolase_1"/>
</dbReference>
<dbReference type="PRINTS" id="PR00412">
    <property type="entry name" value="EPOXHYDRLASE"/>
</dbReference>
<reference evidence="2 3" key="2">
    <citation type="submission" date="2018-03" db="EMBL/GenBank/DDBJ databases">
        <authorList>
            <person name="Keele B.F."/>
        </authorList>
    </citation>
    <scope>NUCLEOTIDE SEQUENCE [LARGE SCALE GENOMIC DNA]</scope>
    <source>
        <strain evidence="2 3">CCALA 016</strain>
    </source>
</reference>
<dbReference type="InterPro" id="IPR029058">
    <property type="entry name" value="AB_hydrolase_fold"/>
</dbReference>
<dbReference type="PANTHER" id="PTHR46438:SF2">
    <property type="entry name" value="ALPHA_BETA-HYDROLASES SUPERFAMILY PROTEIN"/>
    <property type="match status" value="1"/>
</dbReference>
<keyword evidence="3" id="KW-1185">Reference proteome</keyword>
<comment type="caution">
    <text evidence="2">The sequence shown here is derived from an EMBL/GenBank/DDBJ whole genome shotgun (WGS) entry which is preliminary data.</text>
</comment>
<protein>
    <submittedName>
        <fullName evidence="2">Alpha/beta hydrolase</fullName>
    </submittedName>
</protein>
<gene>
    <name evidence="2" type="ORF">C7H19_17705</name>
</gene>
<dbReference type="PANTHER" id="PTHR46438">
    <property type="entry name" value="ALPHA/BETA-HYDROLASES SUPERFAMILY PROTEIN"/>
    <property type="match status" value="1"/>
</dbReference>
<dbReference type="RefSeq" id="WP_106458252.1">
    <property type="nucleotide sequence ID" value="NZ_PXOH01000022.1"/>
</dbReference>
<reference evidence="2 3" key="1">
    <citation type="submission" date="2018-03" db="EMBL/GenBank/DDBJ databases">
        <title>The ancient ancestry and fast evolution of plastids.</title>
        <authorList>
            <person name="Moore K.R."/>
            <person name="Magnabosco C."/>
            <person name="Momper L."/>
            <person name="Gold D.A."/>
            <person name="Bosak T."/>
            <person name="Fournier G.P."/>
        </authorList>
    </citation>
    <scope>NUCLEOTIDE SEQUENCE [LARGE SCALE GENOMIC DNA]</scope>
    <source>
        <strain evidence="2 3">CCALA 016</strain>
    </source>
</reference>
<dbReference type="SUPFAM" id="SSF53474">
    <property type="entry name" value="alpha/beta-Hydrolases"/>
    <property type="match status" value="1"/>
</dbReference>
<evidence type="ECO:0000313" key="2">
    <source>
        <dbReference type="EMBL" id="PSF35215.1"/>
    </source>
</evidence>
<dbReference type="Pfam" id="PF12697">
    <property type="entry name" value="Abhydrolase_6"/>
    <property type="match status" value="1"/>
</dbReference>
<keyword evidence="2" id="KW-0378">Hydrolase</keyword>
<organism evidence="2 3">
    <name type="scientific">Aphanothece hegewaldii CCALA 016</name>
    <dbReference type="NCBI Taxonomy" id="2107694"/>
    <lineage>
        <taxon>Bacteria</taxon>
        <taxon>Bacillati</taxon>
        <taxon>Cyanobacteriota</taxon>
        <taxon>Cyanophyceae</taxon>
        <taxon>Oscillatoriophycideae</taxon>
        <taxon>Chroococcales</taxon>
        <taxon>Aphanothecaceae</taxon>
        <taxon>Aphanothece</taxon>
    </lineage>
</organism>
<name>A0A2T1LUK5_9CHRO</name>